<dbReference type="Pfam" id="PF00076">
    <property type="entry name" value="RRM_1"/>
    <property type="match status" value="1"/>
</dbReference>
<dbReference type="CDD" id="cd08030">
    <property type="entry name" value="LA_like_plant"/>
    <property type="match status" value="1"/>
</dbReference>
<dbReference type="InterPro" id="IPR036390">
    <property type="entry name" value="WH_DNA-bd_sf"/>
</dbReference>
<dbReference type="InterPro" id="IPR045180">
    <property type="entry name" value="La_dom_prot"/>
</dbReference>
<dbReference type="SUPFAM" id="SSF46785">
    <property type="entry name" value="Winged helix' DNA-binding domain"/>
    <property type="match status" value="1"/>
</dbReference>
<evidence type="ECO:0000313" key="10">
    <source>
        <dbReference type="EMBL" id="KAJ4950013.1"/>
    </source>
</evidence>
<proteinExistence type="predicted"/>
<feature type="region of interest" description="Disordered" evidence="6">
    <location>
        <begin position="246"/>
        <end position="340"/>
    </location>
</feature>
<evidence type="ECO:0008006" key="12">
    <source>
        <dbReference type="Google" id="ProtNLM"/>
    </source>
</evidence>
<dbReference type="CDD" id="cd12291">
    <property type="entry name" value="RRM1_La"/>
    <property type="match status" value="1"/>
</dbReference>
<dbReference type="Gene3D" id="3.30.70.330">
    <property type="match status" value="2"/>
</dbReference>
<feature type="compositionally biased region" description="Basic and acidic residues" evidence="6">
    <location>
        <begin position="291"/>
        <end position="311"/>
    </location>
</feature>
<feature type="domain" description="HTH La-type RNA-binding" evidence="8">
    <location>
        <begin position="4"/>
        <end position="109"/>
    </location>
</feature>
<feature type="compositionally biased region" description="Polar residues" evidence="6">
    <location>
        <begin position="210"/>
        <end position="224"/>
    </location>
</feature>
<feature type="compositionally biased region" description="Basic and acidic residues" evidence="6">
    <location>
        <begin position="246"/>
        <end position="268"/>
    </location>
</feature>
<feature type="domain" description="XRRM" evidence="9">
    <location>
        <begin position="343"/>
        <end position="469"/>
    </location>
</feature>
<dbReference type="SUPFAM" id="SSF54928">
    <property type="entry name" value="RNA-binding domain, RBD"/>
    <property type="match status" value="1"/>
</dbReference>
<dbReference type="InterPro" id="IPR002344">
    <property type="entry name" value="Lupus_La"/>
</dbReference>
<dbReference type="Pfam" id="PF08777">
    <property type="entry name" value="RRM_3"/>
    <property type="match status" value="1"/>
</dbReference>
<dbReference type="Proteomes" id="UP001141806">
    <property type="component" value="Unassembled WGS sequence"/>
</dbReference>
<dbReference type="InterPro" id="IPR035979">
    <property type="entry name" value="RBD_domain_sf"/>
</dbReference>
<evidence type="ECO:0000259" key="8">
    <source>
        <dbReference type="PROSITE" id="PS50961"/>
    </source>
</evidence>
<dbReference type="EMBL" id="JAMYWD010000012">
    <property type="protein sequence ID" value="KAJ4950013.1"/>
    <property type="molecule type" value="Genomic_DNA"/>
</dbReference>
<keyword evidence="11" id="KW-1185">Reference proteome</keyword>
<dbReference type="InterPro" id="IPR014886">
    <property type="entry name" value="La_xRRM"/>
</dbReference>
<dbReference type="InterPro" id="IPR006630">
    <property type="entry name" value="La_HTH"/>
</dbReference>
<dbReference type="PROSITE" id="PS51939">
    <property type="entry name" value="XRRM"/>
    <property type="match status" value="1"/>
</dbReference>
<evidence type="ECO:0000256" key="3">
    <source>
        <dbReference type="ARBA" id="ARBA00023242"/>
    </source>
</evidence>
<dbReference type="PANTHER" id="PTHR22792:SF140">
    <property type="entry name" value="ACHILLES, ISOFORM A"/>
    <property type="match status" value="1"/>
</dbReference>
<gene>
    <name evidence="10" type="ORF">NE237_026845</name>
</gene>
<evidence type="ECO:0000259" key="7">
    <source>
        <dbReference type="PROSITE" id="PS50102"/>
    </source>
</evidence>
<comment type="subcellular location">
    <subcellularLocation>
        <location evidence="1">Nucleus</location>
    </subcellularLocation>
</comment>
<dbReference type="SMART" id="SM00360">
    <property type="entry name" value="RRM"/>
    <property type="match status" value="2"/>
</dbReference>
<dbReference type="GO" id="GO:0005634">
    <property type="term" value="C:nucleus"/>
    <property type="evidence" value="ECO:0007669"/>
    <property type="project" value="UniProtKB-SubCell"/>
</dbReference>
<dbReference type="SMART" id="SM00715">
    <property type="entry name" value="LA"/>
    <property type="match status" value="1"/>
</dbReference>
<keyword evidence="2 5" id="KW-0694">RNA-binding</keyword>
<evidence type="ECO:0000256" key="6">
    <source>
        <dbReference type="SAM" id="MobiDB-lite"/>
    </source>
</evidence>
<dbReference type="InterPro" id="IPR036388">
    <property type="entry name" value="WH-like_DNA-bd_sf"/>
</dbReference>
<keyword evidence="3" id="KW-0539">Nucleus</keyword>
<reference evidence="10" key="1">
    <citation type="journal article" date="2023" name="Plant J.">
        <title>The genome of the king protea, Protea cynaroides.</title>
        <authorList>
            <person name="Chang J."/>
            <person name="Duong T.A."/>
            <person name="Schoeman C."/>
            <person name="Ma X."/>
            <person name="Roodt D."/>
            <person name="Barker N."/>
            <person name="Li Z."/>
            <person name="Van de Peer Y."/>
            <person name="Mizrachi E."/>
        </authorList>
    </citation>
    <scope>NUCLEOTIDE SEQUENCE</scope>
    <source>
        <tissue evidence="10">Young leaves</tissue>
    </source>
</reference>
<dbReference type="AlphaFoldDB" id="A0A9Q0JTU6"/>
<dbReference type="GO" id="GO:0006396">
    <property type="term" value="P:RNA processing"/>
    <property type="evidence" value="ECO:0007669"/>
    <property type="project" value="InterPro"/>
</dbReference>
<feature type="region of interest" description="Disordered" evidence="6">
    <location>
        <begin position="197"/>
        <end position="224"/>
    </location>
</feature>
<dbReference type="PANTHER" id="PTHR22792">
    <property type="entry name" value="LUPUS LA PROTEIN-RELATED"/>
    <property type="match status" value="1"/>
</dbReference>
<dbReference type="Gene3D" id="1.10.10.10">
    <property type="entry name" value="Winged helix-like DNA-binding domain superfamily/Winged helix DNA-binding domain"/>
    <property type="match status" value="1"/>
</dbReference>
<dbReference type="OrthoDB" id="439993at2759"/>
<dbReference type="GO" id="GO:0003729">
    <property type="term" value="F:mRNA binding"/>
    <property type="evidence" value="ECO:0007669"/>
    <property type="project" value="TreeGrafter"/>
</dbReference>
<dbReference type="Pfam" id="PF05383">
    <property type="entry name" value="La"/>
    <property type="match status" value="1"/>
</dbReference>
<feature type="region of interest" description="Disordered" evidence="6">
    <location>
        <begin position="442"/>
        <end position="488"/>
    </location>
</feature>
<dbReference type="PROSITE" id="PS50102">
    <property type="entry name" value="RRM"/>
    <property type="match status" value="1"/>
</dbReference>
<evidence type="ECO:0000256" key="2">
    <source>
        <dbReference type="ARBA" id="ARBA00022884"/>
    </source>
</evidence>
<evidence type="ECO:0000256" key="4">
    <source>
        <dbReference type="ARBA" id="ARBA00057261"/>
    </source>
</evidence>
<feature type="compositionally biased region" description="Basic residues" evidence="6">
    <location>
        <begin position="452"/>
        <end position="469"/>
    </location>
</feature>
<evidence type="ECO:0000313" key="11">
    <source>
        <dbReference type="Proteomes" id="UP001141806"/>
    </source>
</evidence>
<comment type="function">
    <text evidence="4">Binds to the 3' poly(U) terminus of nascent RNA polymerase III transcripts, protecting them from exonuclease digestion and facilitating their folding and maturation.</text>
</comment>
<dbReference type="InterPro" id="IPR000504">
    <property type="entry name" value="RRM_dom"/>
</dbReference>
<dbReference type="FunFam" id="1.10.10.10:FF:000795">
    <property type="entry name" value="La protein 2"/>
    <property type="match status" value="1"/>
</dbReference>
<dbReference type="PRINTS" id="PR00302">
    <property type="entry name" value="LUPUSLA"/>
</dbReference>
<evidence type="ECO:0000259" key="9">
    <source>
        <dbReference type="PROSITE" id="PS51939"/>
    </source>
</evidence>
<evidence type="ECO:0000256" key="1">
    <source>
        <dbReference type="ARBA" id="ARBA00004123"/>
    </source>
</evidence>
<feature type="compositionally biased region" description="Basic and acidic residues" evidence="6">
    <location>
        <begin position="197"/>
        <end position="209"/>
    </location>
</feature>
<feature type="domain" description="RRM" evidence="7">
    <location>
        <begin position="116"/>
        <end position="193"/>
    </location>
</feature>
<feature type="compositionally biased region" description="Polar residues" evidence="6">
    <location>
        <begin position="475"/>
        <end position="488"/>
    </location>
</feature>
<dbReference type="InterPro" id="IPR012677">
    <property type="entry name" value="Nucleotide-bd_a/b_plait_sf"/>
</dbReference>
<dbReference type="GO" id="GO:1990904">
    <property type="term" value="C:ribonucleoprotein complex"/>
    <property type="evidence" value="ECO:0007669"/>
    <property type="project" value="UniProtKB-UniRule"/>
</dbReference>
<name>A0A9Q0JTU6_9MAGN</name>
<protein>
    <recommendedName>
        <fullName evidence="12">La protein 1</fullName>
    </recommendedName>
</protein>
<organism evidence="10 11">
    <name type="scientific">Protea cynaroides</name>
    <dbReference type="NCBI Taxonomy" id="273540"/>
    <lineage>
        <taxon>Eukaryota</taxon>
        <taxon>Viridiplantae</taxon>
        <taxon>Streptophyta</taxon>
        <taxon>Embryophyta</taxon>
        <taxon>Tracheophyta</taxon>
        <taxon>Spermatophyta</taxon>
        <taxon>Magnoliopsida</taxon>
        <taxon>Proteales</taxon>
        <taxon>Proteaceae</taxon>
        <taxon>Protea</taxon>
    </lineage>
</organism>
<sequence>MATVSLDEETVKKVLRQVEFYFGDSNLPRDNFLKKLISESEDGMVNLALICSFTRMKSHLGLGNAKPEDISEDVVKAVAEVLRNSASLKISEDGKKVGRTTALLKPEEVIEQVDERTIAAGPLEYDVKLEDVESFFCQYGKVNSVRMPRHVADKRFFCGTALIEFSSDEDAENVLKKSLVYAGAELELKPKKDFDTEREKMLEEFEKSRSSTAPNSRNGSSLNSDYPKGLIVAFKLKSMSMRGSIEKNGIHETTDNNGDDACKSRTESDSAINAPEESEKVVLENVEDIEKEPINNTKEDKSEKVDEKTMDECEEEETEQAVHESEEGTPEGSCQKHEDKATVGDKNKAFMYKDNKDVVMREDLKCVFQRFGIVKFIDYRIGEDSGYIRFEEQEGAQKARAEAVLVEEGGLIVKNYIAILEPVTGEAEKDYWSLLRGNQDRVRDSKGGNRGRGGRFNKGGRHFRGKHARPRENDSTVGRSNKAQKVAA</sequence>
<comment type="caution">
    <text evidence="10">The sequence shown here is derived from an EMBL/GenBank/DDBJ whole genome shotgun (WGS) entry which is preliminary data.</text>
</comment>
<evidence type="ECO:0000256" key="5">
    <source>
        <dbReference type="PROSITE-ProRule" id="PRU00332"/>
    </source>
</evidence>
<dbReference type="PROSITE" id="PS50961">
    <property type="entry name" value="HTH_LA"/>
    <property type="match status" value="1"/>
</dbReference>
<accession>A0A9Q0JTU6</accession>